<keyword evidence="3" id="KW-1185">Reference proteome</keyword>
<dbReference type="Pfam" id="PF15667">
    <property type="entry name" value="CMIP6"/>
    <property type="match status" value="1"/>
</dbReference>
<evidence type="ECO:0000313" key="2">
    <source>
        <dbReference type="EnsemblMetazoa" id="Aqu2.1.22326_001"/>
    </source>
</evidence>
<dbReference type="EnsemblMetazoa" id="Aqu2.1.22326_001">
    <property type="protein sequence ID" value="Aqu2.1.22326_001"/>
    <property type="gene ID" value="Aqu2.1.22326"/>
</dbReference>
<feature type="compositionally biased region" description="Basic and acidic residues" evidence="1">
    <location>
        <begin position="65"/>
        <end position="78"/>
    </location>
</feature>
<name>A0A1X7U4E2_AMPQE</name>
<dbReference type="PANTHER" id="PTHR35087:SF1">
    <property type="entry name" value="RIKEN CDNA 4930505A04 GENE"/>
    <property type="match status" value="1"/>
</dbReference>
<reference evidence="3" key="1">
    <citation type="journal article" date="2010" name="Nature">
        <title>The Amphimedon queenslandica genome and the evolution of animal complexity.</title>
        <authorList>
            <person name="Srivastava M."/>
            <person name="Simakov O."/>
            <person name="Chapman J."/>
            <person name="Fahey B."/>
            <person name="Gauthier M.E."/>
            <person name="Mitros T."/>
            <person name="Richards G.S."/>
            <person name="Conaco C."/>
            <person name="Dacre M."/>
            <person name="Hellsten U."/>
            <person name="Larroux C."/>
            <person name="Putnam N.H."/>
            <person name="Stanke M."/>
            <person name="Adamska M."/>
            <person name="Darling A."/>
            <person name="Degnan S.M."/>
            <person name="Oakley T.H."/>
            <person name="Plachetzki D.C."/>
            <person name="Zhai Y."/>
            <person name="Adamski M."/>
            <person name="Calcino A."/>
            <person name="Cummins S.F."/>
            <person name="Goodstein D.M."/>
            <person name="Harris C."/>
            <person name="Jackson D.J."/>
            <person name="Leys S.P."/>
            <person name="Shu S."/>
            <person name="Woodcroft B.J."/>
            <person name="Vervoort M."/>
            <person name="Kosik K.S."/>
            <person name="Manning G."/>
            <person name="Degnan B.M."/>
            <person name="Rokhsar D.S."/>
        </authorList>
    </citation>
    <scope>NUCLEOTIDE SEQUENCE [LARGE SCALE GENOMIC DNA]</scope>
</reference>
<feature type="region of interest" description="Disordered" evidence="1">
    <location>
        <begin position="65"/>
        <end position="93"/>
    </location>
</feature>
<proteinExistence type="predicted"/>
<gene>
    <name evidence="2" type="primary">100633821</name>
</gene>
<evidence type="ECO:0000313" key="3">
    <source>
        <dbReference type="Proteomes" id="UP000007879"/>
    </source>
</evidence>
<sequence length="147" mass="17058">MGHRKHTWQTESQSRMEGPRRQNVRGIHARFLRQNPRFINAPICNINYSLDCDASAPECMQWPHVEKSKDTERKDSKDTSISAPAIKPKFHKAPKTIVQELLSDPKEGTSNRKNLKEHISFKHQYNCRKDPNEPVRGKLHGSFICEQ</sequence>
<reference evidence="2" key="2">
    <citation type="submission" date="2017-05" db="UniProtKB">
        <authorList>
            <consortium name="EnsemblMetazoa"/>
        </authorList>
    </citation>
    <scope>IDENTIFICATION</scope>
</reference>
<organism evidence="2">
    <name type="scientific">Amphimedon queenslandica</name>
    <name type="common">Sponge</name>
    <dbReference type="NCBI Taxonomy" id="400682"/>
    <lineage>
        <taxon>Eukaryota</taxon>
        <taxon>Metazoa</taxon>
        <taxon>Porifera</taxon>
        <taxon>Demospongiae</taxon>
        <taxon>Heteroscleromorpha</taxon>
        <taxon>Haplosclerida</taxon>
        <taxon>Niphatidae</taxon>
        <taxon>Amphimedon</taxon>
    </lineage>
</organism>
<evidence type="ECO:0000256" key="1">
    <source>
        <dbReference type="SAM" id="MobiDB-lite"/>
    </source>
</evidence>
<feature type="region of interest" description="Disordered" evidence="1">
    <location>
        <begin position="1"/>
        <end position="23"/>
    </location>
</feature>
<dbReference type="Proteomes" id="UP000007879">
    <property type="component" value="Unassembled WGS sequence"/>
</dbReference>
<dbReference type="KEGG" id="aqu:100633821"/>
<dbReference type="PANTHER" id="PTHR35087">
    <property type="entry name" value="SIMILAR TO HYPOTHETICAL PROTEIN FLJ40298"/>
    <property type="match status" value="1"/>
</dbReference>
<protein>
    <submittedName>
        <fullName evidence="2">Uncharacterized protein</fullName>
    </submittedName>
</protein>
<dbReference type="InParanoid" id="A0A1X7U4E2"/>
<dbReference type="EnsemblMetazoa" id="XM_003389028.3">
    <property type="protein sequence ID" value="XP_003389076.1"/>
    <property type="gene ID" value="LOC100633821"/>
</dbReference>
<dbReference type="AlphaFoldDB" id="A0A1X7U4E2"/>
<accession>A0A1X7U4E2</accession>
<dbReference type="OrthoDB" id="9971371at2759"/>
<dbReference type="InterPro" id="IPR031365">
    <property type="entry name" value="CMIP6"/>
</dbReference>